<proteinExistence type="predicted"/>
<name>F0QXM7_VULM7</name>
<dbReference type="InterPro" id="IPR036412">
    <property type="entry name" value="HAD-like_sf"/>
</dbReference>
<dbReference type="eggNOG" id="arCOG04221">
    <property type="taxonomic scope" value="Archaea"/>
</dbReference>
<dbReference type="PIRSF" id="PIRSF000915">
    <property type="entry name" value="PGP-type_phosphatase"/>
    <property type="match status" value="1"/>
</dbReference>
<dbReference type="PANTHER" id="PTHR19288:SF46">
    <property type="entry name" value="HALOACID DEHALOGENASE-LIKE HYDROLASE DOMAIN-CONTAINING PROTEIN 2"/>
    <property type="match status" value="1"/>
</dbReference>
<evidence type="ECO:0000313" key="2">
    <source>
        <dbReference type="Proteomes" id="UP000007485"/>
    </source>
</evidence>
<dbReference type="OrthoDB" id="25155at2157"/>
<dbReference type="STRING" id="985053.VMUT_2246"/>
<accession>F0QXM7</accession>
<dbReference type="GO" id="GO:0016791">
    <property type="term" value="F:phosphatase activity"/>
    <property type="evidence" value="ECO:0007669"/>
    <property type="project" value="TreeGrafter"/>
</dbReference>
<keyword evidence="2" id="KW-1185">Reference proteome</keyword>
<sequence length="262" mass="29471">MNNALRILLGKDLVVLDGDGTLYIGSRPLPGAREFIRFLDEHGKRYVIMTNNSSFSKEHHIKRLRRILGRFFSYDEVFISTEAAIEYLYDTGVRRVYALGTPEFIHDLVSSGIHHDPERPEIVVIAFDKTLTYGKLVRAVRHIMAGTPYIVVNPDILCPTDRGYIPDTGSIWALIRTATGKDPMAVTGKPSSLFLNYMLRKLSVRPSDAVIIGDRLYTDIAMANENGVTSILVLTGETKIEDLVNSRYRPTFVVNTLIDLLK</sequence>
<dbReference type="RefSeq" id="WP_013605603.1">
    <property type="nucleotide sequence ID" value="NC_015151.1"/>
</dbReference>
<dbReference type="HOGENOM" id="CLU_043473_1_2_2"/>
<dbReference type="EMBL" id="CP002529">
    <property type="protein sequence ID" value="ADY02442.1"/>
    <property type="molecule type" value="Genomic_DNA"/>
</dbReference>
<evidence type="ECO:0000313" key="1">
    <source>
        <dbReference type="EMBL" id="ADY02442.1"/>
    </source>
</evidence>
<dbReference type="Proteomes" id="UP000007485">
    <property type="component" value="Chromosome"/>
</dbReference>
<dbReference type="NCBIfam" id="TIGR01460">
    <property type="entry name" value="HAD-SF-IIA"/>
    <property type="match status" value="1"/>
</dbReference>
<dbReference type="Pfam" id="PF13344">
    <property type="entry name" value="Hydrolase_6"/>
    <property type="match status" value="1"/>
</dbReference>
<reference evidence="1 2" key="1">
    <citation type="journal article" date="2011" name="J. Bacteriol.">
        <title>Complete genome sequence of 'Vulcanisaeta moutnovskia' strain 768-28, a novel member of the hyperthermophilic crenarchaeal genus vulcanisaeta.</title>
        <authorList>
            <person name="Gumerov V.M."/>
            <person name="Mardanov A.V."/>
            <person name="Beletsky A.V."/>
            <person name="Prokofeva M.I."/>
            <person name="Bonch-Osmolovskaya E.A."/>
            <person name="Ravin N.V."/>
            <person name="Skryabin K.G."/>
        </authorList>
    </citation>
    <scope>NUCLEOTIDE SEQUENCE [LARGE SCALE GENOMIC DNA]</scope>
    <source>
        <strain evidence="1 2">768-28</strain>
    </source>
</reference>
<keyword evidence="1" id="KW-0378">Hydrolase</keyword>
<dbReference type="PANTHER" id="PTHR19288">
    <property type="entry name" value="4-NITROPHENYLPHOSPHATASE-RELATED"/>
    <property type="match status" value="1"/>
</dbReference>
<dbReference type="Gene3D" id="3.40.50.1000">
    <property type="entry name" value="HAD superfamily/HAD-like"/>
    <property type="match status" value="2"/>
</dbReference>
<dbReference type="KEGG" id="vmo:VMUT_2246"/>
<dbReference type="GO" id="GO:0005737">
    <property type="term" value="C:cytoplasm"/>
    <property type="evidence" value="ECO:0007669"/>
    <property type="project" value="TreeGrafter"/>
</dbReference>
<organism evidence="1 2">
    <name type="scientific">Vulcanisaeta moutnovskia (strain 768-28)</name>
    <dbReference type="NCBI Taxonomy" id="985053"/>
    <lineage>
        <taxon>Archaea</taxon>
        <taxon>Thermoproteota</taxon>
        <taxon>Thermoprotei</taxon>
        <taxon>Thermoproteales</taxon>
        <taxon>Thermoproteaceae</taxon>
        <taxon>Vulcanisaeta</taxon>
    </lineage>
</organism>
<dbReference type="InterPro" id="IPR006357">
    <property type="entry name" value="HAD-SF_hydro_IIA"/>
</dbReference>
<dbReference type="Pfam" id="PF13242">
    <property type="entry name" value="Hydrolase_like"/>
    <property type="match status" value="1"/>
</dbReference>
<dbReference type="InterPro" id="IPR023214">
    <property type="entry name" value="HAD_sf"/>
</dbReference>
<gene>
    <name evidence="1" type="ordered locus">VMUT_2246</name>
</gene>
<protein>
    <submittedName>
        <fullName evidence="1">HAD-superfamily hydrolase, subfamily IIA</fullName>
    </submittedName>
</protein>
<dbReference type="SUPFAM" id="SSF56784">
    <property type="entry name" value="HAD-like"/>
    <property type="match status" value="1"/>
</dbReference>
<dbReference type="GeneID" id="10289898"/>
<dbReference type="AlphaFoldDB" id="F0QXM7"/>